<gene>
    <name evidence="4" type="ORF">FHQ09_14280</name>
</gene>
<protein>
    <submittedName>
        <fullName evidence="4">Toxin-antitoxin system, antitoxin component domain protein</fullName>
    </submittedName>
</protein>
<reference evidence="4 5" key="1">
    <citation type="submission" date="2019-06" db="EMBL/GenBank/DDBJ databases">
        <authorList>
            <person name="Mardanova A.M."/>
            <person name="Pudova D.S."/>
            <person name="Shagimardanova E.I."/>
            <person name="Gogoleva N.E."/>
            <person name="Lutfullin M.T."/>
            <person name="Hadieva G.F."/>
            <person name="Sharipova M.R."/>
        </authorList>
    </citation>
    <scope>NUCLEOTIDE SEQUENCE [LARGE SCALE GENOMIC DNA]</scope>
    <source>
        <strain evidence="4 5">MG-1</strain>
    </source>
</reference>
<dbReference type="GO" id="GO:0004540">
    <property type="term" value="F:RNA nuclease activity"/>
    <property type="evidence" value="ECO:0007669"/>
    <property type="project" value="InterPro"/>
</dbReference>
<accession>A0A5C4X031</accession>
<evidence type="ECO:0000256" key="1">
    <source>
        <dbReference type="ARBA" id="ARBA00022649"/>
    </source>
</evidence>
<evidence type="ECO:0000256" key="2">
    <source>
        <dbReference type="ARBA" id="ARBA00022722"/>
    </source>
</evidence>
<name>A0A5C4X031_9MICO</name>
<organism evidence="4 5">
    <name type="scientific">Brevibacterium sediminis</name>
    <dbReference type="NCBI Taxonomy" id="1857024"/>
    <lineage>
        <taxon>Bacteria</taxon>
        <taxon>Bacillati</taxon>
        <taxon>Actinomycetota</taxon>
        <taxon>Actinomycetes</taxon>
        <taxon>Micrococcales</taxon>
        <taxon>Brevibacteriaceae</taxon>
        <taxon>Brevibacterium</taxon>
    </lineage>
</organism>
<keyword evidence="3" id="KW-0378">Hydrolase</keyword>
<dbReference type="Pfam" id="PF01934">
    <property type="entry name" value="HepT-like"/>
    <property type="match status" value="1"/>
</dbReference>
<dbReference type="InterPro" id="IPR008201">
    <property type="entry name" value="HepT-like"/>
</dbReference>
<evidence type="ECO:0000313" key="4">
    <source>
        <dbReference type="EMBL" id="TNM53618.1"/>
    </source>
</evidence>
<sequence>MAIIRLASLTERAEFAIWMKLLTKDEVLSIRATRNIVAHAGYASMDDDRFWDTVTKRVPELIERLLSSEE</sequence>
<proteinExistence type="predicted"/>
<dbReference type="AlphaFoldDB" id="A0A5C4X031"/>
<dbReference type="GO" id="GO:0016787">
    <property type="term" value="F:hydrolase activity"/>
    <property type="evidence" value="ECO:0007669"/>
    <property type="project" value="UniProtKB-KW"/>
</dbReference>
<evidence type="ECO:0000313" key="5">
    <source>
        <dbReference type="Proteomes" id="UP000314223"/>
    </source>
</evidence>
<evidence type="ECO:0000256" key="3">
    <source>
        <dbReference type="ARBA" id="ARBA00022801"/>
    </source>
</evidence>
<keyword evidence="1" id="KW-1277">Toxin-antitoxin system</keyword>
<keyword evidence="2" id="KW-0540">Nuclease</keyword>
<dbReference type="EMBL" id="VDMQ01000009">
    <property type="protein sequence ID" value="TNM53618.1"/>
    <property type="molecule type" value="Genomic_DNA"/>
</dbReference>
<dbReference type="GO" id="GO:0110001">
    <property type="term" value="C:toxin-antitoxin complex"/>
    <property type="evidence" value="ECO:0007669"/>
    <property type="project" value="InterPro"/>
</dbReference>
<dbReference type="Proteomes" id="UP000314223">
    <property type="component" value="Unassembled WGS sequence"/>
</dbReference>
<comment type="caution">
    <text evidence="4">The sequence shown here is derived from an EMBL/GenBank/DDBJ whole genome shotgun (WGS) entry which is preliminary data.</text>
</comment>